<dbReference type="KEGG" id="merd:EB233_30555"/>
<dbReference type="SMART" id="SM00317">
    <property type="entry name" value="SET"/>
    <property type="match status" value="1"/>
</dbReference>
<dbReference type="GO" id="GO:0032259">
    <property type="term" value="P:methylation"/>
    <property type="evidence" value="ECO:0007669"/>
    <property type="project" value="UniProtKB-KW"/>
</dbReference>
<evidence type="ECO:0000313" key="3">
    <source>
        <dbReference type="Proteomes" id="UP000503339"/>
    </source>
</evidence>
<dbReference type="AlphaFoldDB" id="A0A6M7UTC7"/>
<protein>
    <submittedName>
        <fullName evidence="2">SET domain-containing protein-lysine N-methyltransferase</fullName>
    </submittedName>
</protein>
<evidence type="ECO:0000313" key="2">
    <source>
        <dbReference type="EMBL" id="QKC79263.1"/>
    </source>
</evidence>
<dbReference type="InterPro" id="IPR046341">
    <property type="entry name" value="SET_dom_sf"/>
</dbReference>
<proteinExistence type="predicted"/>
<dbReference type="PANTHER" id="PTHR47436">
    <property type="entry name" value="HISTONE-LYSINE N-METHYLTRANSFERASE ATXR2"/>
    <property type="match status" value="1"/>
</dbReference>
<gene>
    <name evidence="2" type="ORF">EB233_30555</name>
</gene>
<accession>A0A6M7UTC7</accession>
<name>A0A6M7UTC7_9HYPH</name>
<keyword evidence="2" id="KW-0489">Methyltransferase</keyword>
<keyword evidence="3" id="KW-1185">Reference proteome</keyword>
<dbReference type="InterPro" id="IPR001214">
    <property type="entry name" value="SET_dom"/>
</dbReference>
<sequence>MEPPRCMGARMAMAIPGLGRPSRAVPRRTRFATIKSGPRLINQKEPTMVDKIFDRSNSVYIKQVPQKGRGVFANITFKSGDLIDRAPTWEFDREAEKLFKRTGLLEYYFVPDDPMSKAGSVAGYVVFGFISIVNHSANPNAQTIWTDGDAGAWASIVAIKDIVVGEEITHSYKNISDYPPYVKFV</sequence>
<reference evidence="2 3" key="1">
    <citation type="submission" date="2018-10" db="EMBL/GenBank/DDBJ databases">
        <authorList>
            <person name="Perry B.J."/>
            <person name="Sullivan J.T."/>
            <person name="Murphy R.J.T."/>
            <person name="Ramsay J.P."/>
            <person name="Ronson C.W."/>
        </authorList>
    </citation>
    <scope>NUCLEOTIDE SEQUENCE [LARGE SCALE GENOMIC DNA]</scope>
    <source>
        <strain evidence="2 3">NZP2014</strain>
    </source>
</reference>
<feature type="domain" description="SET" evidence="1">
    <location>
        <begin position="57"/>
        <end position="173"/>
    </location>
</feature>
<dbReference type="Gene3D" id="2.170.270.10">
    <property type="entry name" value="SET domain"/>
    <property type="match status" value="1"/>
</dbReference>
<keyword evidence="2" id="KW-0808">Transferase</keyword>
<organism evidence="2 3">
    <name type="scientific">Mesorhizobium erdmanii</name>
    <dbReference type="NCBI Taxonomy" id="1777866"/>
    <lineage>
        <taxon>Bacteria</taxon>
        <taxon>Pseudomonadati</taxon>
        <taxon>Pseudomonadota</taxon>
        <taxon>Alphaproteobacteria</taxon>
        <taxon>Hyphomicrobiales</taxon>
        <taxon>Phyllobacteriaceae</taxon>
        <taxon>Mesorhizobium</taxon>
    </lineage>
</organism>
<dbReference type="EMBL" id="CP033361">
    <property type="protein sequence ID" value="QKC79263.1"/>
    <property type="molecule type" value="Genomic_DNA"/>
</dbReference>
<dbReference type="Proteomes" id="UP000503339">
    <property type="component" value="Chromosome"/>
</dbReference>
<dbReference type="GO" id="GO:0008168">
    <property type="term" value="F:methyltransferase activity"/>
    <property type="evidence" value="ECO:0007669"/>
    <property type="project" value="UniProtKB-KW"/>
</dbReference>
<dbReference type="Pfam" id="PF00856">
    <property type="entry name" value="SET"/>
    <property type="match status" value="1"/>
</dbReference>
<dbReference type="PROSITE" id="PS50280">
    <property type="entry name" value="SET"/>
    <property type="match status" value="1"/>
</dbReference>
<evidence type="ECO:0000259" key="1">
    <source>
        <dbReference type="PROSITE" id="PS50280"/>
    </source>
</evidence>
<dbReference type="InterPro" id="IPR044237">
    <property type="entry name" value="ATXR2-like"/>
</dbReference>
<dbReference type="SUPFAM" id="SSF82199">
    <property type="entry name" value="SET domain"/>
    <property type="match status" value="1"/>
</dbReference>
<dbReference type="PANTHER" id="PTHR47436:SF1">
    <property type="entry name" value="SET DOMAIN-CONTAINING PROTEIN"/>
    <property type="match status" value="1"/>
</dbReference>